<dbReference type="OrthoDB" id="3744237at2759"/>
<dbReference type="Gene3D" id="1.25.40.20">
    <property type="entry name" value="Ankyrin repeat-containing domain"/>
    <property type="match status" value="1"/>
</dbReference>
<dbReference type="Proteomes" id="UP000001542">
    <property type="component" value="Unassembled WGS sequence"/>
</dbReference>
<dbReference type="VEuPathDB" id="TrichDB:TVAGG3_0777370"/>
<dbReference type="SMART" id="SM00248">
    <property type="entry name" value="ANK"/>
    <property type="match status" value="3"/>
</dbReference>
<protein>
    <submittedName>
        <fullName evidence="1">Uncharacterized protein</fullName>
    </submittedName>
</protein>
<dbReference type="VEuPathDB" id="TrichDB:TVAG_330340"/>
<sequence>MTVELQDLLLGITQDDNGSIADKIMDSIYVSYKEAKQTLIRNILFVNRIRDGKLTEFTAFLIQNIPDFKDELLFDIFKFSTSYYLTLLPDFHLVRNLLVMNILNMNDTIKIILQFIREIEDKHKQLRNIVFAIFADLIESTDKENFDYFMNVIMEETMTSDHFMNSTPNDPQSVFNQWIKQFYTKKTFQERQEFQIYMFNHGGHNNDAISALRTDNLALLQEQIASDEIDIDEVVPSSLFEQSYFLKNEPSLIQYAAYFGSVSCFKYLLMNGADLSYVDYNNQTLISYAIASGNLELIRLCEQKGLDFKNALSASAYFWRFDVFSWLIDSGKLFVTSVDSNEKTALDMTAMTNSLKIVEITFQELQTIQTIKDIIATAQDYGALDVYDSLKNKCLMIGL</sequence>
<dbReference type="SUPFAM" id="SSF48403">
    <property type="entry name" value="Ankyrin repeat"/>
    <property type="match status" value="1"/>
</dbReference>
<accession>A2GD83</accession>
<dbReference type="RefSeq" id="XP_001297816.1">
    <property type="nucleotide sequence ID" value="XM_001297815.1"/>
</dbReference>
<dbReference type="InterPro" id="IPR002110">
    <property type="entry name" value="Ankyrin_rpt"/>
</dbReference>
<dbReference type="KEGG" id="tva:4742520"/>
<dbReference type="InterPro" id="IPR036770">
    <property type="entry name" value="Ankyrin_rpt-contain_sf"/>
</dbReference>
<evidence type="ECO:0000313" key="1">
    <source>
        <dbReference type="EMBL" id="EAX84886.1"/>
    </source>
</evidence>
<name>A2GD83_TRIV3</name>
<dbReference type="Pfam" id="PF13637">
    <property type="entry name" value="Ank_4"/>
    <property type="match status" value="1"/>
</dbReference>
<dbReference type="AlphaFoldDB" id="A2GD83"/>
<gene>
    <name evidence="1" type="ORF">TVAG_330340</name>
</gene>
<dbReference type="EMBL" id="DS115161">
    <property type="protein sequence ID" value="EAX84886.1"/>
    <property type="molecule type" value="Genomic_DNA"/>
</dbReference>
<evidence type="ECO:0000313" key="2">
    <source>
        <dbReference type="Proteomes" id="UP000001542"/>
    </source>
</evidence>
<reference evidence="1" key="2">
    <citation type="journal article" date="2007" name="Science">
        <title>Draft genome sequence of the sexually transmitted pathogen Trichomonas vaginalis.</title>
        <authorList>
            <person name="Carlton J.M."/>
            <person name="Hirt R.P."/>
            <person name="Silva J.C."/>
            <person name="Delcher A.L."/>
            <person name="Schatz M."/>
            <person name="Zhao Q."/>
            <person name="Wortman J.R."/>
            <person name="Bidwell S.L."/>
            <person name="Alsmark U.C.M."/>
            <person name="Besteiro S."/>
            <person name="Sicheritz-Ponten T."/>
            <person name="Noel C.J."/>
            <person name="Dacks J.B."/>
            <person name="Foster P.G."/>
            <person name="Simillion C."/>
            <person name="Van de Peer Y."/>
            <person name="Miranda-Saavedra D."/>
            <person name="Barton G.J."/>
            <person name="Westrop G.D."/>
            <person name="Mueller S."/>
            <person name="Dessi D."/>
            <person name="Fiori P.L."/>
            <person name="Ren Q."/>
            <person name="Paulsen I."/>
            <person name="Zhang H."/>
            <person name="Bastida-Corcuera F.D."/>
            <person name="Simoes-Barbosa A."/>
            <person name="Brown M.T."/>
            <person name="Hayes R.D."/>
            <person name="Mukherjee M."/>
            <person name="Okumura C.Y."/>
            <person name="Schneider R."/>
            <person name="Smith A.J."/>
            <person name="Vanacova S."/>
            <person name="Villalvazo M."/>
            <person name="Haas B.J."/>
            <person name="Pertea M."/>
            <person name="Feldblyum T.V."/>
            <person name="Utterback T.R."/>
            <person name="Shu C.L."/>
            <person name="Osoegawa K."/>
            <person name="de Jong P.J."/>
            <person name="Hrdy I."/>
            <person name="Horvathova L."/>
            <person name="Zubacova Z."/>
            <person name="Dolezal P."/>
            <person name="Malik S.B."/>
            <person name="Logsdon J.M. Jr."/>
            <person name="Henze K."/>
            <person name="Gupta A."/>
            <person name="Wang C.C."/>
            <person name="Dunne R.L."/>
            <person name="Upcroft J.A."/>
            <person name="Upcroft P."/>
            <person name="White O."/>
            <person name="Salzberg S.L."/>
            <person name="Tang P."/>
            <person name="Chiu C.-H."/>
            <person name="Lee Y.-S."/>
            <person name="Embley T.M."/>
            <person name="Coombs G.H."/>
            <person name="Mottram J.C."/>
            <person name="Tachezy J."/>
            <person name="Fraser-Liggett C.M."/>
            <person name="Johnson P.J."/>
        </authorList>
    </citation>
    <scope>NUCLEOTIDE SEQUENCE [LARGE SCALE GENOMIC DNA]</scope>
    <source>
        <strain evidence="1">G3</strain>
    </source>
</reference>
<keyword evidence="2" id="KW-1185">Reference proteome</keyword>
<dbReference type="PANTHER" id="PTHR24159:SF5">
    <property type="entry name" value="ANK_REP_REGION DOMAIN-CONTAINING PROTEIN"/>
    <property type="match status" value="1"/>
</dbReference>
<reference evidence="1" key="1">
    <citation type="submission" date="2006-10" db="EMBL/GenBank/DDBJ databases">
        <authorList>
            <person name="Amadeo P."/>
            <person name="Zhao Q."/>
            <person name="Wortman J."/>
            <person name="Fraser-Liggett C."/>
            <person name="Carlton J."/>
        </authorList>
    </citation>
    <scope>NUCLEOTIDE SEQUENCE</scope>
    <source>
        <strain evidence="1">G3</strain>
    </source>
</reference>
<organism evidence="1 2">
    <name type="scientific">Trichomonas vaginalis (strain ATCC PRA-98 / G3)</name>
    <dbReference type="NCBI Taxonomy" id="412133"/>
    <lineage>
        <taxon>Eukaryota</taxon>
        <taxon>Metamonada</taxon>
        <taxon>Parabasalia</taxon>
        <taxon>Trichomonadida</taxon>
        <taxon>Trichomonadidae</taxon>
        <taxon>Trichomonas</taxon>
    </lineage>
</organism>
<proteinExistence type="predicted"/>
<dbReference type="InParanoid" id="A2GD83"/>
<dbReference type="PANTHER" id="PTHR24159">
    <property type="match status" value="1"/>
</dbReference>
<dbReference type="SMR" id="A2GD83"/>